<evidence type="ECO:0000256" key="7">
    <source>
        <dbReference type="ARBA" id="ARBA00029986"/>
    </source>
</evidence>
<evidence type="ECO:0000256" key="6">
    <source>
        <dbReference type="ARBA" id="ARBA00023235"/>
    </source>
</evidence>
<dbReference type="GO" id="GO:0005737">
    <property type="term" value="C:cytoplasm"/>
    <property type="evidence" value="ECO:0007669"/>
    <property type="project" value="UniProtKB-SubCell"/>
</dbReference>
<dbReference type="NCBIfam" id="TIGR00115">
    <property type="entry name" value="tig"/>
    <property type="match status" value="1"/>
</dbReference>
<evidence type="ECO:0000256" key="3">
    <source>
        <dbReference type="ARBA" id="ARBA00013194"/>
    </source>
</evidence>
<dbReference type="SUPFAM" id="SSF109998">
    <property type="entry name" value="Triger factor/SurA peptide-binding domain-like"/>
    <property type="match status" value="1"/>
</dbReference>
<dbReference type="InterPro" id="IPR001179">
    <property type="entry name" value="PPIase_FKBP_dom"/>
</dbReference>
<feature type="domain" description="Trigger factor C-terminal" evidence="9">
    <location>
        <begin position="97"/>
        <end position="254"/>
    </location>
</feature>
<dbReference type="GO" id="GO:0003755">
    <property type="term" value="F:peptidyl-prolyl cis-trans isomerase activity"/>
    <property type="evidence" value="ECO:0007669"/>
    <property type="project" value="UniProtKB-KW"/>
</dbReference>
<comment type="catalytic activity">
    <reaction evidence="1">
        <text>[protein]-peptidylproline (omega=180) = [protein]-peptidylproline (omega=0)</text>
        <dbReference type="Rhea" id="RHEA:16237"/>
        <dbReference type="Rhea" id="RHEA-COMP:10747"/>
        <dbReference type="Rhea" id="RHEA-COMP:10748"/>
        <dbReference type="ChEBI" id="CHEBI:83833"/>
        <dbReference type="ChEBI" id="CHEBI:83834"/>
        <dbReference type="EC" id="5.2.1.8"/>
    </reaction>
</comment>
<keyword evidence="5" id="KW-0697">Rotamase</keyword>
<name>A0A2M7D604_9BACT</name>
<evidence type="ECO:0000256" key="1">
    <source>
        <dbReference type="ARBA" id="ARBA00000971"/>
    </source>
</evidence>
<dbReference type="GO" id="GO:0015031">
    <property type="term" value="P:protein transport"/>
    <property type="evidence" value="ECO:0007669"/>
    <property type="project" value="InterPro"/>
</dbReference>
<keyword evidence="6" id="KW-0413">Isomerase</keyword>
<reference evidence="11" key="1">
    <citation type="submission" date="2017-09" db="EMBL/GenBank/DDBJ databases">
        <title>Depth-based differentiation of microbial function through sediment-hosted aquifers and enrichment of novel symbionts in the deep terrestrial subsurface.</title>
        <authorList>
            <person name="Probst A.J."/>
            <person name="Ladd B."/>
            <person name="Jarett J.K."/>
            <person name="Geller-Mcgrath D.E."/>
            <person name="Sieber C.M.K."/>
            <person name="Emerson J.B."/>
            <person name="Anantharaman K."/>
            <person name="Thomas B.C."/>
            <person name="Malmstrom R."/>
            <person name="Stieglmeier M."/>
            <person name="Klingl A."/>
            <person name="Woyke T."/>
            <person name="Ryan C.M."/>
            <person name="Banfield J.F."/>
        </authorList>
    </citation>
    <scope>NUCLEOTIDE SEQUENCE [LARGE SCALE GENOMIC DNA]</scope>
</reference>
<dbReference type="Pfam" id="PF00254">
    <property type="entry name" value="FKBP_C"/>
    <property type="match status" value="1"/>
</dbReference>
<dbReference type="EC" id="5.2.1.8" evidence="3"/>
<organism evidence="10 11">
    <name type="scientific">Candidatus Portnoybacteria bacterium CG02_land_8_20_14_3_00_45_8</name>
    <dbReference type="NCBI Taxonomy" id="1974807"/>
    <lineage>
        <taxon>Bacteria</taxon>
        <taxon>Candidatus Portnoyibacteriota</taxon>
    </lineage>
</organism>
<evidence type="ECO:0000256" key="4">
    <source>
        <dbReference type="ARBA" id="ARBA00016902"/>
    </source>
</evidence>
<dbReference type="InterPro" id="IPR008880">
    <property type="entry name" value="Trigger_fac_C"/>
</dbReference>
<proteinExistence type="predicted"/>
<dbReference type="EMBL" id="PEUE01000050">
    <property type="protein sequence ID" value="PIV38435.1"/>
    <property type="molecule type" value="Genomic_DNA"/>
</dbReference>
<evidence type="ECO:0000256" key="2">
    <source>
        <dbReference type="ARBA" id="ARBA00004496"/>
    </source>
</evidence>
<dbReference type="GO" id="GO:0006457">
    <property type="term" value="P:protein folding"/>
    <property type="evidence" value="ECO:0007669"/>
    <property type="project" value="InterPro"/>
</dbReference>
<evidence type="ECO:0000313" key="10">
    <source>
        <dbReference type="EMBL" id="PIV38435.1"/>
    </source>
</evidence>
<protein>
    <recommendedName>
        <fullName evidence="4">Trigger factor</fullName>
        <ecNumber evidence="3">5.2.1.8</ecNumber>
    </recommendedName>
    <alternativeName>
        <fullName evidence="7">PPIase</fullName>
    </alternativeName>
</protein>
<dbReference type="InterPro" id="IPR046357">
    <property type="entry name" value="PPIase_dom_sf"/>
</dbReference>
<dbReference type="Proteomes" id="UP000229247">
    <property type="component" value="Unassembled WGS sequence"/>
</dbReference>
<comment type="subcellular location">
    <subcellularLocation>
        <location evidence="2">Cytoplasm</location>
    </subcellularLocation>
</comment>
<sequence>VDFWVRQNGQVIEGGQSKNHPLILGESRFIPGFEEQLVEMKEGETKIFSLPFPADYYVKNLAGQLLDFEVKMNLVQESLVPEPTDEFAKSLGQFADLAALKQNVKDGLIEEKMQKAKEMWRGRVLNKIVKDSKMEVPPALVEMERVKMMEEFKNNLAQMGLEFDVYLENLKKTEQELLREWSGKAEERVKGALVLEEIANKEEIQVAEAEIEAEINKTFAHYPDWQALKSQIDKKQLSEYTKGRLRNEKVFELLERF</sequence>
<accession>A0A2M7D604</accession>
<dbReference type="Gene3D" id="3.10.50.40">
    <property type="match status" value="1"/>
</dbReference>
<feature type="domain" description="PPIase FKBP-type" evidence="8">
    <location>
        <begin position="7"/>
        <end position="72"/>
    </location>
</feature>
<evidence type="ECO:0000259" key="9">
    <source>
        <dbReference type="Pfam" id="PF05698"/>
    </source>
</evidence>
<comment type="caution">
    <text evidence="10">The sequence shown here is derived from an EMBL/GenBank/DDBJ whole genome shotgun (WGS) entry which is preliminary data.</text>
</comment>
<dbReference type="InterPro" id="IPR037041">
    <property type="entry name" value="Trigger_fac_C_sf"/>
</dbReference>
<dbReference type="InterPro" id="IPR027304">
    <property type="entry name" value="Trigger_fact/SurA_dom_sf"/>
</dbReference>
<dbReference type="InterPro" id="IPR005215">
    <property type="entry name" value="Trig_fac"/>
</dbReference>
<feature type="non-terminal residue" evidence="10">
    <location>
        <position position="1"/>
    </location>
</feature>
<evidence type="ECO:0000313" key="11">
    <source>
        <dbReference type="Proteomes" id="UP000229247"/>
    </source>
</evidence>
<dbReference type="Gene3D" id="1.10.3120.10">
    <property type="entry name" value="Trigger factor, C-terminal domain"/>
    <property type="match status" value="1"/>
</dbReference>
<evidence type="ECO:0000259" key="8">
    <source>
        <dbReference type="Pfam" id="PF00254"/>
    </source>
</evidence>
<dbReference type="Pfam" id="PF05698">
    <property type="entry name" value="Trigger_C"/>
    <property type="match status" value="1"/>
</dbReference>
<evidence type="ECO:0000256" key="5">
    <source>
        <dbReference type="ARBA" id="ARBA00023110"/>
    </source>
</evidence>
<gene>
    <name evidence="10" type="primary">tig</name>
    <name evidence="10" type="ORF">COS30_02175</name>
</gene>
<dbReference type="AlphaFoldDB" id="A0A2M7D604"/>
<dbReference type="SUPFAM" id="SSF54534">
    <property type="entry name" value="FKBP-like"/>
    <property type="match status" value="1"/>
</dbReference>